<evidence type="ECO:0000313" key="4">
    <source>
        <dbReference type="Proteomes" id="UP000765509"/>
    </source>
</evidence>
<dbReference type="AlphaFoldDB" id="A0A9Q3BBQ9"/>
<dbReference type="PROSITE" id="PS50821">
    <property type="entry name" value="PAZ"/>
    <property type="match status" value="1"/>
</dbReference>
<dbReference type="PANTHER" id="PTHR22891">
    <property type="entry name" value="EUKARYOTIC TRANSLATION INITIATION FACTOR 2C"/>
    <property type="match status" value="1"/>
</dbReference>
<dbReference type="InterPro" id="IPR036085">
    <property type="entry name" value="PAZ_dom_sf"/>
</dbReference>
<dbReference type="SUPFAM" id="SSF101690">
    <property type="entry name" value="PAZ domain"/>
    <property type="match status" value="1"/>
</dbReference>
<dbReference type="CDD" id="cd02846">
    <property type="entry name" value="PAZ_argonaute_like"/>
    <property type="match status" value="1"/>
</dbReference>
<dbReference type="OrthoDB" id="10252740at2759"/>
<evidence type="ECO:0000259" key="1">
    <source>
        <dbReference type="PROSITE" id="PS50821"/>
    </source>
</evidence>
<dbReference type="InterPro" id="IPR003100">
    <property type="entry name" value="PAZ_dom"/>
</dbReference>
<name>A0A9Q3BBQ9_9BASI</name>
<dbReference type="EMBL" id="AVOT02000333">
    <property type="protein sequence ID" value="MBW0462350.1"/>
    <property type="molecule type" value="Genomic_DNA"/>
</dbReference>
<proteinExistence type="predicted"/>
<dbReference type="Gene3D" id="3.40.50.2300">
    <property type="match status" value="1"/>
</dbReference>
<sequence length="874" mass="98622">MGNSVGSPISISLNLFKLDLKRTGEFFHYNIEMSSSTGASTPIALKKRIFLSIREEYKQSNGIGPVFDGDKIVYSHKKLTPLEGEVTVPSFKNPGEFEKFKYIWRLADVFDLLFGPNGPTLKNKTEEEQNALFSKARRALQALNVVIRFLLAAECPSTVRAFFPDGPREMELNGGVTLKRGFITHLRTGTTKKNMPPPDNLFLAMDITCATFLGGRPRDNPMNTLADLCCRVLNVEPQRLRQLDDNQYKELHRILRRFKINIKRGQSDKGISKSIDHFTLTNSSNEIFEMDDRKISVEDFFLEVWGTKLRYPYLPNVVTMGKGKKTVYPMELCSIRPGQRYLMKLNGEQQAQALKFQTLKPDDRFREIMNARQNTMTREHEELLSEYGLKISREFVQAEARVLPPPTIEYGHQFQMQVQSGQWNISKPNLEILTPKALTSWAVIVCTRAHAPPQAIMNFLSALKNVLNRLVADEPPPIVHLEGNSPTHIKNAIENAGRAAFRTFPRIPPQLFLCITDEKSSLYSGIKLEGDLFSNRKVTTQCMVLKHIKMAKDQYLTNLALKINLKLGGLNHRLPHLLDKCGREPTMVVGVDLTHNNVSFKMKPSIVGMVGSLDHTLLRYTAAAGVQPLLEPSEPEGRPRCQEPIQDFRTLLLQLLGKWAKANTGPKYPRRLLIFRDGVSDGEFSQVLETEFKAAKSAVEKIAGGENDCKITFIVCVKNHRLRFAPDGRDRDRSGNAPAGTVLDSRIGDPFYFDFFAQTQGGIQGTSRPTRYVVLQDECRFSADDLQAIINMICSGFQRATRSVSIATPAYYADIVATRVKIWLNIDDDASTIASGGSKTQTSEDRANDVELYQARIQEMMAKLDSIDQQMWWS</sequence>
<evidence type="ECO:0000313" key="3">
    <source>
        <dbReference type="EMBL" id="MBW0462350.1"/>
    </source>
</evidence>
<accession>A0A9Q3BBQ9</accession>
<dbReference type="Pfam" id="PF02171">
    <property type="entry name" value="Piwi"/>
    <property type="match status" value="1"/>
</dbReference>
<evidence type="ECO:0000259" key="2">
    <source>
        <dbReference type="PROSITE" id="PS50822"/>
    </source>
</evidence>
<dbReference type="PROSITE" id="PS50822">
    <property type="entry name" value="PIWI"/>
    <property type="match status" value="1"/>
</dbReference>
<dbReference type="Pfam" id="PF02170">
    <property type="entry name" value="PAZ"/>
    <property type="match status" value="1"/>
</dbReference>
<dbReference type="GO" id="GO:0003723">
    <property type="term" value="F:RNA binding"/>
    <property type="evidence" value="ECO:0007669"/>
    <property type="project" value="InterPro"/>
</dbReference>
<comment type="caution">
    <text evidence="3">The sequence shown here is derived from an EMBL/GenBank/DDBJ whole genome shotgun (WGS) entry which is preliminary data.</text>
</comment>
<feature type="domain" description="Piwi" evidence="2">
    <location>
        <begin position="511"/>
        <end position="825"/>
    </location>
</feature>
<dbReference type="Gene3D" id="2.170.260.10">
    <property type="entry name" value="paz domain"/>
    <property type="match status" value="1"/>
</dbReference>
<protein>
    <recommendedName>
        <fullName evidence="5">Piwi domain-containing protein</fullName>
    </recommendedName>
</protein>
<dbReference type="InterPro" id="IPR036397">
    <property type="entry name" value="RNaseH_sf"/>
</dbReference>
<dbReference type="Proteomes" id="UP000765509">
    <property type="component" value="Unassembled WGS sequence"/>
</dbReference>
<keyword evidence="4" id="KW-1185">Reference proteome</keyword>
<evidence type="ECO:0008006" key="5">
    <source>
        <dbReference type="Google" id="ProtNLM"/>
    </source>
</evidence>
<dbReference type="InterPro" id="IPR032474">
    <property type="entry name" value="Argonaute_N"/>
</dbReference>
<dbReference type="Pfam" id="PF16488">
    <property type="entry name" value="ArgoL2"/>
    <property type="match status" value="1"/>
</dbReference>
<dbReference type="InterPro" id="IPR012337">
    <property type="entry name" value="RNaseH-like_sf"/>
</dbReference>
<gene>
    <name evidence="3" type="ORF">O181_002065</name>
</gene>
<dbReference type="InterPro" id="IPR003165">
    <property type="entry name" value="Piwi"/>
</dbReference>
<dbReference type="InterPro" id="IPR032472">
    <property type="entry name" value="ArgoL2"/>
</dbReference>
<dbReference type="SUPFAM" id="SSF53098">
    <property type="entry name" value="Ribonuclease H-like"/>
    <property type="match status" value="1"/>
</dbReference>
<reference evidence="3" key="1">
    <citation type="submission" date="2021-03" db="EMBL/GenBank/DDBJ databases">
        <title>Draft genome sequence of rust myrtle Austropuccinia psidii MF-1, a brazilian biotype.</title>
        <authorList>
            <person name="Quecine M.C."/>
            <person name="Pachon D.M.R."/>
            <person name="Bonatelli M.L."/>
            <person name="Correr F.H."/>
            <person name="Franceschini L.M."/>
            <person name="Leite T.F."/>
            <person name="Margarido G.R.A."/>
            <person name="Almeida C.A."/>
            <person name="Ferrarezi J.A."/>
            <person name="Labate C.A."/>
        </authorList>
    </citation>
    <scope>NUCLEOTIDE SEQUENCE</scope>
    <source>
        <strain evidence="3">MF-1</strain>
    </source>
</reference>
<dbReference type="SMART" id="SM00950">
    <property type="entry name" value="Piwi"/>
    <property type="match status" value="1"/>
</dbReference>
<dbReference type="Pfam" id="PF16486">
    <property type="entry name" value="ArgoN"/>
    <property type="match status" value="1"/>
</dbReference>
<feature type="domain" description="PAZ" evidence="1">
    <location>
        <begin position="224"/>
        <end position="337"/>
    </location>
</feature>
<dbReference type="Gene3D" id="3.30.420.10">
    <property type="entry name" value="Ribonuclease H-like superfamily/Ribonuclease H"/>
    <property type="match status" value="1"/>
</dbReference>
<organism evidence="3 4">
    <name type="scientific">Austropuccinia psidii MF-1</name>
    <dbReference type="NCBI Taxonomy" id="1389203"/>
    <lineage>
        <taxon>Eukaryota</taxon>
        <taxon>Fungi</taxon>
        <taxon>Dikarya</taxon>
        <taxon>Basidiomycota</taxon>
        <taxon>Pucciniomycotina</taxon>
        <taxon>Pucciniomycetes</taxon>
        <taxon>Pucciniales</taxon>
        <taxon>Sphaerophragmiaceae</taxon>
        <taxon>Austropuccinia</taxon>
    </lineage>
</organism>